<dbReference type="InterPro" id="IPR052713">
    <property type="entry name" value="FeoA"/>
</dbReference>
<dbReference type="Gene3D" id="2.30.30.90">
    <property type="match status" value="1"/>
</dbReference>
<dbReference type="PANTHER" id="PTHR42954:SF2">
    <property type="entry name" value="FE(2+) TRANSPORT PROTEIN A"/>
    <property type="match status" value="1"/>
</dbReference>
<dbReference type="GO" id="GO:0046914">
    <property type="term" value="F:transition metal ion binding"/>
    <property type="evidence" value="ECO:0007669"/>
    <property type="project" value="InterPro"/>
</dbReference>
<evidence type="ECO:0000256" key="1">
    <source>
        <dbReference type="ARBA" id="ARBA00023004"/>
    </source>
</evidence>
<dbReference type="PANTHER" id="PTHR42954">
    <property type="entry name" value="FE(2+) TRANSPORT PROTEIN A"/>
    <property type="match status" value="1"/>
</dbReference>
<dbReference type="SMART" id="SM00899">
    <property type="entry name" value="FeoA"/>
    <property type="match status" value="1"/>
</dbReference>
<proteinExistence type="predicted"/>
<keyword evidence="4" id="KW-1185">Reference proteome</keyword>
<name>A0A7R6PJN5_9GAMM</name>
<evidence type="ECO:0000313" key="4">
    <source>
        <dbReference type="Proteomes" id="UP000595663"/>
    </source>
</evidence>
<keyword evidence="1" id="KW-0408">Iron</keyword>
<dbReference type="AlphaFoldDB" id="A0A7R6PJN5"/>
<dbReference type="EMBL" id="AP014545">
    <property type="protein sequence ID" value="BBB27717.1"/>
    <property type="molecule type" value="Genomic_DNA"/>
</dbReference>
<dbReference type="SUPFAM" id="SSF50037">
    <property type="entry name" value="C-terminal domain of transcriptional repressors"/>
    <property type="match status" value="1"/>
</dbReference>
<reference evidence="3 4" key="1">
    <citation type="journal article" date="2008" name="Int. J. Syst. Evol. Microbiol.">
        <title>Amphritea japonica sp. nov. and Amphritea balenae sp. nov., isolated from the sediment adjacent to sperm whale carcasses off Kagoshima, Japan.</title>
        <authorList>
            <person name="Miyazaki M."/>
            <person name="Nogi Y."/>
            <person name="Fujiwara Y."/>
            <person name="Kawato M."/>
            <person name="Nagahama T."/>
            <person name="Kubokawa K."/>
            <person name="Horikoshi K."/>
        </authorList>
    </citation>
    <scope>NUCLEOTIDE SEQUENCE [LARGE SCALE GENOMIC DNA]</scope>
    <source>
        <strain evidence="3 4">ATCC BAA-1530</strain>
    </source>
</reference>
<dbReference type="InterPro" id="IPR038157">
    <property type="entry name" value="FeoA_core_dom"/>
</dbReference>
<evidence type="ECO:0000313" key="3">
    <source>
        <dbReference type="EMBL" id="BBB27717.1"/>
    </source>
</evidence>
<dbReference type="InterPro" id="IPR008988">
    <property type="entry name" value="Transcriptional_repressor_C"/>
</dbReference>
<gene>
    <name evidence="3" type="primary">feoA</name>
    <name evidence="3" type="ORF">AMJAP_3132</name>
</gene>
<dbReference type="InterPro" id="IPR007167">
    <property type="entry name" value="Fe-transptr_FeoA-like"/>
</dbReference>
<dbReference type="KEGG" id="ajp:AMJAP_3132"/>
<evidence type="ECO:0000259" key="2">
    <source>
        <dbReference type="SMART" id="SM00899"/>
    </source>
</evidence>
<feature type="domain" description="Ferrous iron transporter FeoA-like" evidence="2">
    <location>
        <begin position="11"/>
        <end position="83"/>
    </location>
</feature>
<organism evidence="3 4">
    <name type="scientific">Amphritea japonica ATCC BAA-1530</name>
    <dbReference type="NCBI Taxonomy" id="1278309"/>
    <lineage>
        <taxon>Bacteria</taxon>
        <taxon>Pseudomonadati</taxon>
        <taxon>Pseudomonadota</taxon>
        <taxon>Gammaproteobacteria</taxon>
        <taxon>Oceanospirillales</taxon>
        <taxon>Oceanospirillaceae</taxon>
        <taxon>Amphritea</taxon>
    </lineage>
</organism>
<dbReference type="Proteomes" id="UP000595663">
    <property type="component" value="Chromosome"/>
</dbReference>
<dbReference type="Pfam" id="PF04023">
    <property type="entry name" value="FeoA"/>
    <property type="match status" value="1"/>
</dbReference>
<accession>A0A7R6PJN5</accession>
<protein>
    <submittedName>
        <fullName evidence="3">Ferrous iron transport protein A</fullName>
    </submittedName>
</protein>
<sequence length="85" mass="9374">MVLINLWGDLMTLTKLSHKQKAKIKALTGPEPLRQRLVALGVLRGLQVSVAATSLLGNPRTYFIGKQQICLRNEEAGHIQVEVQA</sequence>